<keyword evidence="1" id="KW-0560">Oxidoreductase</keyword>
<dbReference type="InterPro" id="IPR036291">
    <property type="entry name" value="NAD(P)-bd_dom_sf"/>
</dbReference>
<dbReference type="PANTHER" id="PTHR10366:SF564">
    <property type="entry name" value="STEROL-4-ALPHA-CARBOXYLATE 3-DEHYDROGENASE, DECARBOXYLATING"/>
    <property type="match status" value="1"/>
</dbReference>
<protein>
    <submittedName>
        <fullName evidence="4">Dihydroflavonol-4-reductase</fullName>
    </submittedName>
</protein>
<comment type="similarity">
    <text evidence="2">Belongs to the NAD(P)-dependent epimerase/dehydratase family. Dihydroflavonol-4-reductase subfamily.</text>
</comment>
<organism evidence="4 5">
    <name type="scientific">Streptomyces minutiscleroticus</name>
    <dbReference type="NCBI Taxonomy" id="68238"/>
    <lineage>
        <taxon>Bacteria</taxon>
        <taxon>Bacillati</taxon>
        <taxon>Actinomycetota</taxon>
        <taxon>Actinomycetes</taxon>
        <taxon>Kitasatosporales</taxon>
        <taxon>Streptomycetaceae</taxon>
        <taxon>Streptomyces</taxon>
    </lineage>
</organism>
<evidence type="ECO:0000313" key="4">
    <source>
        <dbReference type="EMBL" id="GGX66429.1"/>
    </source>
</evidence>
<keyword evidence="5" id="KW-1185">Reference proteome</keyword>
<dbReference type="EMBL" id="BMVU01000006">
    <property type="protein sequence ID" value="GGX66429.1"/>
    <property type="molecule type" value="Genomic_DNA"/>
</dbReference>
<reference evidence="4" key="1">
    <citation type="journal article" date="2014" name="Int. J. Syst. Evol. Microbiol.">
        <title>Complete genome sequence of Corynebacterium casei LMG S-19264T (=DSM 44701T), isolated from a smear-ripened cheese.</title>
        <authorList>
            <consortium name="US DOE Joint Genome Institute (JGI-PGF)"/>
            <person name="Walter F."/>
            <person name="Albersmeier A."/>
            <person name="Kalinowski J."/>
            <person name="Ruckert C."/>
        </authorList>
    </citation>
    <scope>NUCLEOTIDE SEQUENCE</scope>
    <source>
        <strain evidence="4">JCM 4790</strain>
    </source>
</reference>
<dbReference type="InterPro" id="IPR001509">
    <property type="entry name" value="Epimerase_deHydtase"/>
</dbReference>
<comment type="caution">
    <text evidence="4">The sequence shown here is derived from an EMBL/GenBank/DDBJ whole genome shotgun (WGS) entry which is preliminary data.</text>
</comment>
<dbReference type="Pfam" id="PF01370">
    <property type="entry name" value="Epimerase"/>
    <property type="match status" value="1"/>
</dbReference>
<dbReference type="SUPFAM" id="SSF51735">
    <property type="entry name" value="NAD(P)-binding Rossmann-fold domains"/>
    <property type="match status" value="1"/>
</dbReference>
<evidence type="ECO:0000256" key="2">
    <source>
        <dbReference type="ARBA" id="ARBA00023445"/>
    </source>
</evidence>
<dbReference type="InterPro" id="IPR057326">
    <property type="entry name" value="KR_dom"/>
</dbReference>
<evidence type="ECO:0000259" key="3">
    <source>
        <dbReference type="SMART" id="SM00822"/>
    </source>
</evidence>
<dbReference type="FunFam" id="3.40.50.720:FF:000336">
    <property type="entry name" value="Aldehyde reductase"/>
    <property type="match status" value="1"/>
</dbReference>
<dbReference type="SMART" id="SM00822">
    <property type="entry name" value="PKS_KR"/>
    <property type="match status" value="1"/>
</dbReference>
<dbReference type="AlphaFoldDB" id="A0A918NGR5"/>
<dbReference type="CDD" id="cd05227">
    <property type="entry name" value="AR_SDR_e"/>
    <property type="match status" value="1"/>
</dbReference>
<dbReference type="Proteomes" id="UP000619244">
    <property type="component" value="Unassembled WGS sequence"/>
</dbReference>
<proteinExistence type="inferred from homology"/>
<dbReference type="PANTHER" id="PTHR10366">
    <property type="entry name" value="NAD DEPENDENT EPIMERASE/DEHYDRATASE"/>
    <property type="match status" value="1"/>
</dbReference>
<sequence>MTHDPYASPAGPVPARSGELVLVTGGNGYLGAHVVRRLLDTGHRVRATVRSPQRAAEVRAAAAAGGAADPGERLEVVRADLSADAGWAEAARDCTYVLHVASPFPAGVPRHPDELIVPARDGALRVLRAARDEGVERVVLTSSFAAIGYSRKPGDTYDEGDWTDPDDDLTPYIRSKTVAERAAWDFMASQGGRTELAVINPTGIFGPLLTPRLSVSVALVKAMLDGALPVVAPQYFGVADVRDVADAHLRAMTHPDAAGERFLVSSDTAISFLRMAALLAEHLGERAARVPTRELTADQVREAARTDPALREAAGQLGKVPVLRTDKARAVLGWHPRDVATTLVDTAESLYDLGLVHN</sequence>
<evidence type="ECO:0000256" key="1">
    <source>
        <dbReference type="ARBA" id="ARBA00023002"/>
    </source>
</evidence>
<name>A0A918NGR5_9ACTN</name>
<accession>A0A918NGR5</accession>
<dbReference type="Gene3D" id="3.40.50.720">
    <property type="entry name" value="NAD(P)-binding Rossmann-like Domain"/>
    <property type="match status" value="1"/>
</dbReference>
<dbReference type="InterPro" id="IPR050425">
    <property type="entry name" value="NAD(P)_dehydrat-like"/>
</dbReference>
<dbReference type="GO" id="GO:0016616">
    <property type="term" value="F:oxidoreductase activity, acting on the CH-OH group of donors, NAD or NADP as acceptor"/>
    <property type="evidence" value="ECO:0007669"/>
    <property type="project" value="TreeGrafter"/>
</dbReference>
<gene>
    <name evidence="4" type="ORF">GCM10010358_21090</name>
</gene>
<evidence type="ECO:0000313" key="5">
    <source>
        <dbReference type="Proteomes" id="UP000619244"/>
    </source>
</evidence>
<dbReference type="RefSeq" id="WP_190189929.1">
    <property type="nucleotide sequence ID" value="NZ_BMVU01000006.1"/>
</dbReference>
<reference evidence="4" key="2">
    <citation type="submission" date="2020-09" db="EMBL/GenBank/DDBJ databases">
        <authorList>
            <person name="Sun Q."/>
            <person name="Ohkuma M."/>
        </authorList>
    </citation>
    <scope>NUCLEOTIDE SEQUENCE</scope>
    <source>
        <strain evidence="4">JCM 4790</strain>
    </source>
</reference>
<feature type="domain" description="Ketoreductase" evidence="3">
    <location>
        <begin position="19"/>
        <end position="207"/>
    </location>
</feature>